<dbReference type="InterPro" id="IPR054464">
    <property type="entry name" value="ULD_fung"/>
</dbReference>
<keyword evidence="3" id="KW-1185">Reference proteome</keyword>
<feature type="domain" description="Ubiquitin-like" evidence="1">
    <location>
        <begin position="212"/>
        <end position="289"/>
    </location>
</feature>
<organism evidence="2 3">
    <name type="scientific">Fusarium redolens</name>
    <dbReference type="NCBI Taxonomy" id="48865"/>
    <lineage>
        <taxon>Eukaryota</taxon>
        <taxon>Fungi</taxon>
        <taxon>Dikarya</taxon>
        <taxon>Ascomycota</taxon>
        <taxon>Pezizomycotina</taxon>
        <taxon>Sordariomycetes</taxon>
        <taxon>Hypocreomycetidae</taxon>
        <taxon>Hypocreales</taxon>
        <taxon>Nectriaceae</taxon>
        <taxon>Fusarium</taxon>
        <taxon>Fusarium redolens species complex</taxon>
    </lineage>
</organism>
<protein>
    <recommendedName>
        <fullName evidence="1">Ubiquitin-like domain-containing protein</fullName>
    </recommendedName>
</protein>
<accession>A0A9P9HM71</accession>
<evidence type="ECO:0000313" key="2">
    <source>
        <dbReference type="EMBL" id="KAH7259192.1"/>
    </source>
</evidence>
<dbReference type="Proteomes" id="UP000720189">
    <property type="component" value="Unassembled WGS sequence"/>
</dbReference>
<proteinExistence type="predicted"/>
<reference evidence="2" key="1">
    <citation type="journal article" date="2021" name="Nat. Commun.">
        <title>Genetic determinants of endophytism in the Arabidopsis root mycobiome.</title>
        <authorList>
            <person name="Mesny F."/>
            <person name="Miyauchi S."/>
            <person name="Thiergart T."/>
            <person name="Pickel B."/>
            <person name="Atanasova L."/>
            <person name="Karlsson M."/>
            <person name="Huettel B."/>
            <person name="Barry K.W."/>
            <person name="Haridas S."/>
            <person name="Chen C."/>
            <person name="Bauer D."/>
            <person name="Andreopoulos W."/>
            <person name="Pangilinan J."/>
            <person name="LaButti K."/>
            <person name="Riley R."/>
            <person name="Lipzen A."/>
            <person name="Clum A."/>
            <person name="Drula E."/>
            <person name="Henrissat B."/>
            <person name="Kohler A."/>
            <person name="Grigoriev I.V."/>
            <person name="Martin F.M."/>
            <person name="Hacquard S."/>
        </authorList>
    </citation>
    <scope>NUCLEOTIDE SEQUENCE</scope>
    <source>
        <strain evidence="2">MPI-CAGE-AT-0023</strain>
    </source>
</reference>
<comment type="caution">
    <text evidence="2">The sequence shown here is derived from an EMBL/GenBank/DDBJ whole genome shotgun (WGS) entry which is preliminary data.</text>
</comment>
<dbReference type="RefSeq" id="XP_046051900.1">
    <property type="nucleotide sequence ID" value="XM_046192242.1"/>
</dbReference>
<dbReference type="EMBL" id="JAGMUX010000005">
    <property type="protein sequence ID" value="KAH7259192.1"/>
    <property type="molecule type" value="Genomic_DNA"/>
</dbReference>
<dbReference type="OrthoDB" id="3045089at2759"/>
<sequence length="597" mass="67548">MRSYENTLDPGNCIDKSKKGWIKSFKKRLHWSAIARHEVDELRAILTSEILAINTLLTMQNWESLTPGNTTNNPFADHLKALITTTETASHEIETCLLEAKAGSERLEKLVVAANLAQVEQESTLKLVEQNAEKTSIVLDAVTNTVGAASSQLVRLFSLNEHLERWIKAVVQYCNEIIGLVQRNTHILLSLHDVVTRLESAMRVPGVNCPVLEFENPFGIKMALPFQMCDTWEGLCRLLIVMFYNKPGLRLVERRRFVVMQSRTNMPIKPENWSTSVVPGDSLNMSILLERLGSQSTEFSCPRCDYVFDSTTSGFRRGYQCPKCLLWSDTADGAQLGISSDSSSLAVPLPPPEPVHWNSWKGQWASRFQRPQALSRLRNSGMPFDRSPSASTDDEEVDVSAFRRVHVIPFEGDLLRSLVRIGTSCRDVVLKYSSNFEPNSPRLPPERVVEFKRLIQELNELKATGIYPLAELSARQGTKSHKEVLEHWIKRTAQVVYHPLDDPLFRARVSHDEIWAIHQWLSNPAPLELTPNTPEFGSSSFRDEHWRNQHALRFATRQAKVHLPLAQLALHDGSAWALESGCSNGSYGTEWQPEDDY</sequence>
<evidence type="ECO:0000313" key="3">
    <source>
        <dbReference type="Proteomes" id="UP000720189"/>
    </source>
</evidence>
<dbReference type="Pfam" id="PF22893">
    <property type="entry name" value="ULD_2"/>
    <property type="match status" value="1"/>
</dbReference>
<evidence type="ECO:0000259" key="1">
    <source>
        <dbReference type="Pfam" id="PF22893"/>
    </source>
</evidence>
<gene>
    <name evidence="2" type="ORF">BKA55DRAFT_562187</name>
</gene>
<dbReference type="AlphaFoldDB" id="A0A9P9HM71"/>
<name>A0A9P9HM71_FUSRE</name>
<dbReference type="GeneID" id="70222196"/>